<evidence type="ECO:0000313" key="6">
    <source>
        <dbReference type="Proteomes" id="UP000033870"/>
    </source>
</evidence>
<dbReference type="PANTHER" id="PTHR30580">
    <property type="entry name" value="PRIMOSOMAL PROTEIN N"/>
    <property type="match status" value="1"/>
</dbReference>
<dbReference type="STRING" id="1619044.UY92_C0011G0044"/>
<dbReference type="GO" id="GO:0006310">
    <property type="term" value="P:DNA recombination"/>
    <property type="evidence" value="ECO:0007669"/>
    <property type="project" value="TreeGrafter"/>
</dbReference>
<protein>
    <submittedName>
        <fullName evidence="5">Primosomal protein N</fullName>
    </submittedName>
</protein>
<proteinExistence type="predicted"/>
<dbReference type="PANTHER" id="PTHR30580:SF0">
    <property type="entry name" value="PRIMOSOMAL PROTEIN N"/>
    <property type="match status" value="1"/>
</dbReference>
<dbReference type="InterPro" id="IPR042115">
    <property type="entry name" value="PriA_3primeBD_sf"/>
</dbReference>
<dbReference type="Gene3D" id="3.40.1440.60">
    <property type="entry name" value="PriA, 3(prime) DNA-binding domain"/>
    <property type="match status" value="1"/>
</dbReference>
<dbReference type="Proteomes" id="UP000033870">
    <property type="component" value="Unassembled WGS sequence"/>
</dbReference>
<evidence type="ECO:0000259" key="4">
    <source>
        <dbReference type="Pfam" id="PF17764"/>
    </source>
</evidence>
<evidence type="ECO:0000256" key="3">
    <source>
        <dbReference type="ARBA" id="ARBA00023125"/>
    </source>
</evidence>
<keyword evidence="3" id="KW-0238">DNA-binding</keyword>
<evidence type="ECO:0000256" key="2">
    <source>
        <dbReference type="ARBA" id="ARBA00022840"/>
    </source>
</evidence>
<dbReference type="EMBL" id="LCRX01000011">
    <property type="protein sequence ID" value="KKW42022.1"/>
    <property type="molecule type" value="Genomic_DNA"/>
</dbReference>
<dbReference type="SUPFAM" id="SSF52540">
    <property type="entry name" value="P-loop containing nucleoside triphosphate hydrolases"/>
    <property type="match status" value="1"/>
</dbReference>
<dbReference type="GO" id="GO:0006270">
    <property type="term" value="P:DNA replication initiation"/>
    <property type="evidence" value="ECO:0007669"/>
    <property type="project" value="TreeGrafter"/>
</dbReference>
<evidence type="ECO:0000313" key="5">
    <source>
        <dbReference type="EMBL" id="KKW42022.1"/>
    </source>
</evidence>
<dbReference type="InterPro" id="IPR027417">
    <property type="entry name" value="P-loop_NTPase"/>
</dbReference>
<feature type="domain" description="Primosomal protein N' 3' DNA-binding" evidence="4">
    <location>
        <begin position="16"/>
        <end position="101"/>
    </location>
</feature>
<gene>
    <name evidence="5" type="ORF">UY92_C0011G0044</name>
</gene>
<dbReference type="Pfam" id="PF17764">
    <property type="entry name" value="PriA_3primeBD"/>
    <property type="match status" value="1"/>
</dbReference>
<dbReference type="GO" id="GO:0005524">
    <property type="term" value="F:ATP binding"/>
    <property type="evidence" value="ECO:0007669"/>
    <property type="project" value="UniProtKB-KW"/>
</dbReference>
<dbReference type="GO" id="GO:0003677">
    <property type="term" value="F:DNA binding"/>
    <property type="evidence" value="ECO:0007669"/>
    <property type="project" value="UniProtKB-KW"/>
</dbReference>
<dbReference type="Gene3D" id="3.40.50.300">
    <property type="entry name" value="P-loop containing nucleotide triphosphate hydrolases"/>
    <property type="match status" value="1"/>
</dbReference>
<name>A0A0G2AL65_9BACT</name>
<reference evidence="5 6" key="1">
    <citation type="journal article" date="2015" name="Nature">
        <title>rRNA introns, odd ribosomes, and small enigmatic genomes across a large radiation of phyla.</title>
        <authorList>
            <person name="Brown C.T."/>
            <person name="Hug L.A."/>
            <person name="Thomas B.C."/>
            <person name="Sharon I."/>
            <person name="Castelle C.J."/>
            <person name="Singh A."/>
            <person name="Wilkins M.J."/>
            <person name="Williams K.H."/>
            <person name="Banfield J.F."/>
        </authorList>
    </citation>
    <scope>NUCLEOTIDE SEQUENCE [LARGE SCALE GENOMIC DNA]</scope>
</reference>
<accession>A0A0G2AL65</accession>
<dbReference type="GO" id="GO:0006302">
    <property type="term" value="P:double-strand break repair"/>
    <property type="evidence" value="ECO:0007669"/>
    <property type="project" value="TreeGrafter"/>
</dbReference>
<sequence>MFAEIIPLARLPKTISSLDYALPLDMAEPAAGQLVRIPFRRQEILGLVRRLKAHSAVPDSRPLLGLACPGPLLLASELENIDVFSRIYGVSPSVFAKMYLPPLQKAKLRRAKLTPRLERAGATAPPPAYVWYRAPAERLEAIAGFSAAPALVLVPEARQIQELRRELTSPGLKILTWSADLTPKEQFERWYAIARGEFDLIIGTRDALFLPVLPYLATIVIDHEHSPHHKNWDQTPRWHAKHCAQFIARQAGISYVEMSYSPSFSSYFSVHKGLYAGSTIAFDRKNPDTARATTDWYGKRPPEIVHESGRPRPEAPYHPAIELALSELGADSGAEDAIVVLNRRGFDRLFLCRDCGHTERCPECGLPLVYEAARKELVCYYNALRLPVPLVCARCRSPLIIHCGAGLERVEAAVKTLVEPRGIQVIRVEAGRRPPAAVAPGPRVLVGTDAVLAHIHPENTRLIALLDADMELAWPDYTASESAWHRIQEIQYRKHPAARLIIPTRRPDHLVFKSLLDPERLYRTELNYRRSMRYPPYNFLVRYLHGDPDKRRAETAATELARTIERTLTDQGKTATLNGPFALQPAYLRRAYWYGFVIKLNRESWYDDVMMINNLIPPDWKVDPDPLSILSS</sequence>
<dbReference type="GO" id="GO:0043138">
    <property type="term" value="F:3'-5' DNA helicase activity"/>
    <property type="evidence" value="ECO:0007669"/>
    <property type="project" value="TreeGrafter"/>
</dbReference>
<dbReference type="InterPro" id="IPR041222">
    <property type="entry name" value="PriA_3primeBD"/>
</dbReference>
<keyword evidence="2" id="KW-0067">ATP-binding</keyword>
<comment type="caution">
    <text evidence="5">The sequence shown here is derived from an EMBL/GenBank/DDBJ whole genome shotgun (WGS) entry which is preliminary data.</text>
</comment>
<evidence type="ECO:0000256" key="1">
    <source>
        <dbReference type="ARBA" id="ARBA00022741"/>
    </source>
</evidence>
<organism evidence="5 6">
    <name type="scientific">Candidatus Magasanikbacteria bacterium GW2011_GWA2_56_11</name>
    <dbReference type="NCBI Taxonomy" id="1619044"/>
    <lineage>
        <taxon>Bacteria</taxon>
        <taxon>Candidatus Magasanikiibacteriota</taxon>
    </lineage>
</organism>
<keyword evidence="1" id="KW-0547">Nucleotide-binding</keyword>
<dbReference type="AlphaFoldDB" id="A0A0G2AL65"/>